<dbReference type="PANTHER" id="PTHR19855:SF11">
    <property type="entry name" value="RIBOSOME BIOGENESIS PROTEIN WDR12"/>
    <property type="match status" value="1"/>
</dbReference>
<organism evidence="6 7">
    <name type="scientific">Thalassiosira pseudonana</name>
    <name type="common">Marine diatom</name>
    <name type="synonym">Cyclotella nana</name>
    <dbReference type="NCBI Taxonomy" id="35128"/>
    <lineage>
        <taxon>Eukaryota</taxon>
        <taxon>Sar</taxon>
        <taxon>Stramenopiles</taxon>
        <taxon>Ochrophyta</taxon>
        <taxon>Bacillariophyta</taxon>
        <taxon>Coscinodiscophyceae</taxon>
        <taxon>Thalassiosirophycidae</taxon>
        <taxon>Thalassiosirales</taxon>
        <taxon>Thalassiosiraceae</taxon>
        <taxon>Thalassiosira</taxon>
    </lineage>
</organism>
<evidence type="ECO:0000256" key="2">
    <source>
        <dbReference type="ARBA" id="ARBA00022737"/>
    </source>
</evidence>
<dbReference type="PROSITE" id="PS00678">
    <property type="entry name" value="WD_REPEATS_1"/>
    <property type="match status" value="1"/>
</dbReference>
<dbReference type="PROSITE" id="PS50082">
    <property type="entry name" value="WD_REPEATS_2"/>
    <property type="match status" value="2"/>
</dbReference>
<keyword evidence="7" id="KW-1185">Reference proteome</keyword>
<evidence type="ECO:0000256" key="3">
    <source>
        <dbReference type="PROSITE-ProRule" id="PRU00221"/>
    </source>
</evidence>
<dbReference type="EMBL" id="CM000638">
    <property type="protein sequence ID" value="EED95645.1"/>
    <property type="molecule type" value="Genomic_DNA"/>
</dbReference>
<evidence type="ECO:0000256" key="1">
    <source>
        <dbReference type="ARBA" id="ARBA00022574"/>
    </source>
</evidence>
<dbReference type="InterPro" id="IPR036322">
    <property type="entry name" value="WD40_repeat_dom_sf"/>
</dbReference>
<dbReference type="HOGENOM" id="CLU_427336_0_0_1"/>
<name>B8BT27_THAPS</name>
<dbReference type="Proteomes" id="UP000001449">
    <property type="component" value="Chromosome 1"/>
</dbReference>
<dbReference type="PaxDb" id="35128-Thaps20619"/>
<keyword evidence="2" id="KW-0677">Repeat</keyword>
<gene>
    <name evidence="6" type="ORF">THAPSDRAFT_20619</name>
</gene>
<feature type="repeat" description="WD" evidence="3">
    <location>
        <begin position="335"/>
        <end position="376"/>
    </location>
</feature>
<feature type="repeat" description="WD" evidence="3">
    <location>
        <begin position="550"/>
        <end position="593"/>
    </location>
</feature>
<protein>
    <submittedName>
        <fullName evidence="6">Uncharacterized protein</fullName>
    </submittedName>
</protein>
<feature type="compositionally biased region" description="Basic and acidic residues" evidence="4">
    <location>
        <begin position="156"/>
        <end position="174"/>
    </location>
</feature>
<dbReference type="OMA" id="AVTAIKC"/>
<dbReference type="InterPro" id="IPR019775">
    <property type="entry name" value="WD40_repeat_CS"/>
</dbReference>
<evidence type="ECO:0000256" key="4">
    <source>
        <dbReference type="SAM" id="MobiDB-lite"/>
    </source>
</evidence>
<dbReference type="InParanoid" id="B8BT27"/>
<feature type="region of interest" description="Disordered" evidence="4">
    <location>
        <begin position="140"/>
        <end position="176"/>
    </location>
</feature>
<dbReference type="SMART" id="SM00320">
    <property type="entry name" value="WD40"/>
    <property type="match status" value="5"/>
</dbReference>
<reference evidence="6 7" key="1">
    <citation type="journal article" date="2004" name="Science">
        <title>The genome of the diatom Thalassiosira pseudonana: ecology, evolution, and metabolism.</title>
        <authorList>
            <person name="Armbrust E.V."/>
            <person name="Berges J.A."/>
            <person name="Bowler C."/>
            <person name="Green B.R."/>
            <person name="Martinez D."/>
            <person name="Putnam N.H."/>
            <person name="Zhou S."/>
            <person name="Allen A.E."/>
            <person name="Apt K.E."/>
            <person name="Bechner M."/>
            <person name="Brzezinski M.A."/>
            <person name="Chaal B.K."/>
            <person name="Chiovitti A."/>
            <person name="Davis A.K."/>
            <person name="Demarest M.S."/>
            <person name="Detter J.C."/>
            <person name="Glavina T."/>
            <person name="Goodstein D."/>
            <person name="Hadi M.Z."/>
            <person name="Hellsten U."/>
            <person name="Hildebrand M."/>
            <person name="Jenkins B.D."/>
            <person name="Jurka J."/>
            <person name="Kapitonov V.V."/>
            <person name="Kroger N."/>
            <person name="Lau W.W."/>
            <person name="Lane T.W."/>
            <person name="Larimer F.W."/>
            <person name="Lippmeier J.C."/>
            <person name="Lucas S."/>
            <person name="Medina M."/>
            <person name="Montsant A."/>
            <person name="Obornik M."/>
            <person name="Parker M.S."/>
            <person name="Palenik B."/>
            <person name="Pazour G.J."/>
            <person name="Richardson P.M."/>
            <person name="Rynearson T.A."/>
            <person name="Saito M.A."/>
            <person name="Schwartz D.C."/>
            <person name="Thamatrakoln K."/>
            <person name="Valentin K."/>
            <person name="Vardi A."/>
            <person name="Wilkerson F.P."/>
            <person name="Rokhsar D.S."/>
        </authorList>
    </citation>
    <scope>NUCLEOTIDE SEQUENCE [LARGE SCALE GENOMIC DNA]</scope>
    <source>
        <strain evidence="6 7">CCMP1335</strain>
    </source>
</reference>
<dbReference type="PRINTS" id="PR00320">
    <property type="entry name" value="GPROTEINBRPT"/>
</dbReference>
<dbReference type="InterPro" id="IPR020472">
    <property type="entry name" value="WD40_PAC1"/>
</dbReference>
<feature type="signal peptide" evidence="5">
    <location>
        <begin position="1"/>
        <end position="31"/>
    </location>
</feature>
<dbReference type="eggNOG" id="ENOG502SMX3">
    <property type="taxonomic scope" value="Eukaryota"/>
</dbReference>
<dbReference type="SUPFAM" id="SSF50978">
    <property type="entry name" value="WD40 repeat-like"/>
    <property type="match status" value="1"/>
</dbReference>
<dbReference type="InterPro" id="IPR001680">
    <property type="entry name" value="WD40_rpt"/>
</dbReference>
<dbReference type="PANTHER" id="PTHR19855">
    <property type="entry name" value="WD40 REPEAT PROTEIN 12, 37"/>
    <property type="match status" value="1"/>
</dbReference>
<evidence type="ECO:0000313" key="7">
    <source>
        <dbReference type="Proteomes" id="UP000001449"/>
    </source>
</evidence>
<accession>B8BT27</accession>
<evidence type="ECO:0000313" key="6">
    <source>
        <dbReference type="EMBL" id="EED95645.1"/>
    </source>
</evidence>
<reference evidence="6 7" key="2">
    <citation type="journal article" date="2008" name="Nature">
        <title>The Phaeodactylum genome reveals the evolutionary history of diatom genomes.</title>
        <authorList>
            <person name="Bowler C."/>
            <person name="Allen A.E."/>
            <person name="Badger J.H."/>
            <person name="Grimwood J."/>
            <person name="Jabbari K."/>
            <person name="Kuo A."/>
            <person name="Maheswari U."/>
            <person name="Martens C."/>
            <person name="Maumus F."/>
            <person name="Otillar R.P."/>
            <person name="Rayko E."/>
            <person name="Salamov A."/>
            <person name="Vandepoele K."/>
            <person name="Beszteri B."/>
            <person name="Gruber A."/>
            <person name="Heijde M."/>
            <person name="Katinka M."/>
            <person name="Mock T."/>
            <person name="Valentin K."/>
            <person name="Verret F."/>
            <person name="Berges J.A."/>
            <person name="Brownlee C."/>
            <person name="Cadoret J.P."/>
            <person name="Chiovitti A."/>
            <person name="Choi C.J."/>
            <person name="Coesel S."/>
            <person name="De Martino A."/>
            <person name="Detter J.C."/>
            <person name="Durkin C."/>
            <person name="Falciatore A."/>
            <person name="Fournet J."/>
            <person name="Haruta M."/>
            <person name="Huysman M.J."/>
            <person name="Jenkins B.D."/>
            <person name="Jiroutova K."/>
            <person name="Jorgensen R.E."/>
            <person name="Joubert Y."/>
            <person name="Kaplan A."/>
            <person name="Kroger N."/>
            <person name="Kroth P.G."/>
            <person name="La Roche J."/>
            <person name="Lindquist E."/>
            <person name="Lommer M."/>
            <person name="Martin-Jezequel V."/>
            <person name="Lopez P.J."/>
            <person name="Lucas S."/>
            <person name="Mangogna M."/>
            <person name="McGinnis K."/>
            <person name="Medlin L.K."/>
            <person name="Montsant A."/>
            <person name="Oudot-Le Secq M.P."/>
            <person name="Napoli C."/>
            <person name="Obornik M."/>
            <person name="Parker M.S."/>
            <person name="Petit J.L."/>
            <person name="Porcel B.M."/>
            <person name="Poulsen N."/>
            <person name="Robison M."/>
            <person name="Rychlewski L."/>
            <person name="Rynearson T.A."/>
            <person name="Schmutz J."/>
            <person name="Shapiro H."/>
            <person name="Siaut M."/>
            <person name="Stanley M."/>
            <person name="Sussman M.R."/>
            <person name="Taylor A.R."/>
            <person name="Vardi A."/>
            <person name="von Dassow P."/>
            <person name="Vyverman W."/>
            <person name="Willis A."/>
            <person name="Wyrwicz L.S."/>
            <person name="Rokhsar D.S."/>
            <person name="Weissenbach J."/>
            <person name="Armbrust E.V."/>
            <person name="Green B.R."/>
            <person name="Van de Peer Y."/>
            <person name="Grigoriev I.V."/>
        </authorList>
    </citation>
    <scope>NUCLEOTIDE SEQUENCE [LARGE SCALE GENOMIC DNA]</scope>
    <source>
        <strain evidence="6 7">CCMP1335</strain>
    </source>
</reference>
<dbReference type="AlphaFoldDB" id="B8BT27"/>
<dbReference type="Pfam" id="PF00400">
    <property type="entry name" value="WD40"/>
    <property type="match status" value="2"/>
</dbReference>
<dbReference type="RefSeq" id="XP_002286004.1">
    <property type="nucleotide sequence ID" value="XM_002285968.1"/>
</dbReference>
<dbReference type="InterPro" id="IPR015943">
    <property type="entry name" value="WD40/YVTN_repeat-like_dom_sf"/>
</dbReference>
<feature type="chain" id="PRO_5002868588" evidence="5">
    <location>
        <begin position="32"/>
        <end position="641"/>
    </location>
</feature>
<dbReference type="GeneID" id="7445670"/>
<keyword evidence="5" id="KW-0732">Signal</keyword>
<dbReference type="Gene3D" id="2.130.10.10">
    <property type="entry name" value="YVTN repeat-like/Quinoprotein amine dehydrogenase"/>
    <property type="match status" value="2"/>
</dbReference>
<dbReference type="STRING" id="35128.B8BT27"/>
<evidence type="ECO:0000256" key="5">
    <source>
        <dbReference type="SAM" id="SignalP"/>
    </source>
</evidence>
<keyword evidence="1 3" id="KW-0853">WD repeat</keyword>
<dbReference type="KEGG" id="tps:THAPSDRAFT_20619"/>
<sequence length="641" mass="69646">MALHQHQHRVHRSHAVSSLLLAASVIVQSRAFTALCNRSPFITNSIIALGGYYDDGDDGTSSDASLFYDDFSDSFTDSSFANTNPSSPSPLMQSLRSRMSETRDAEAAYDANLARNMRRGNWSVRGFALDKGSSTEASLLSQVVEDSSSEPSFMSSRRDGVDVDDKSRQQDKSPVHVSVVAAPTSSSQNYFSLPQDNALPEDRTVAVGRTDGSVFIVQIGDQYLTNFKAVPKLVIGQSDVDAINDGEDMIVHVEEELRPSDGMKEVDATNQQPFQIVHKFQASQSGESIHKLAYHDLDDEMFICTASGDSGDIGMWKVPSSSSEAIHFTSLKGVHSSQIVALKSIVLPGDRNVLFSASRDGTVALWDMDRGGELTSSFVCMDQDRNEVTTLTCGDVSNPSADVDSEQGDESEQHVKDVIFVGSAIGYVVGYVIEELLTPKDSINEQPIPNIRFRAHGPNGGKEAAVTAIKCGGDGTIPISADRGHNVNENRGGIARGSSRVKSSILFTGGEDGSVKQWEILTQPSLGGIRMEHWPRLSSQRMQRRAHLCTPSHEGPVTCISQQSKFDTSMFLSSSEDGSITVWSASTGKELYRMDGFSKDVSSLACLGRDLIVTDGMEEYVCIHDFGIDEDAANQGYDLDW</sequence>
<proteinExistence type="predicted"/>